<feature type="transmembrane region" description="Helical" evidence="1">
    <location>
        <begin position="14"/>
        <end position="33"/>
    </location>
</feature>
<accession>A0A6N8S9Z8</accession>
<dbReference type="AlphaFoldDB" id="A0A6N8S9Z8"/>
<dbReference type="EMBL" id="WUMK01000001">
    <property type="protein sequence ID" value="MXN44378.1"/>
    <property type="molecule type" value="Genomic_DNA"/>
</dbReference>
<dbReference type="RefSeq" id="WP_160857323.1">
    <property type="nucleotide sequence ID" value="NZ_JAODWE010000002.1"/>
</dbReference>
<evidence type="ECO:0000313" key="3">
    <source>
        <dbReference type="Proteomes" id="UP000435802"/>
    </source>
</evidence>
<name>A0A6N8S9Z8_9HYPH</name>
<evidence type="ECO:0000256" key="1">
    <source>
        <dbReference type="SAM" id="Phobius"/>
    </source>
</evidence>
<evidence type="ECO:0000313" key="2">
    <source>
        <dbReference type="EMBL" id="MXN44378.1"/>
    </source>
</evidence>
<keyword evidence="1" id="KW-0472">Membrane</keyword>
<dbReference type="Proteomes" id="UP000435802">
    <property type="component" value="Unassembled WGS sequence"/>
</dbReference>
<sequence length="76" mass="8678">MKIIDTDHPFYRPLWRRLLLVGVCAVWTGVEFYNNEQTWGTIFLVVTAYAFANLILFFKPSDPAAKPPEEGGETKS</sequence>
<organism evidence="2 3">
    <name type="scientific">Shinella kummerowiae</name>
    <dbReference type="NCBI Taxonomy" id="417745"/>
    <lineage>
        <taxon>Bacteria</taxon>
        <taxon>Pseudomonadati</taxon>
        <taxon>Pseudomonadota</taxon>
        <taxon>Alphaproteobacteria</taxon>
        <taxon>Hyphomicrobiales</taxon>
        <taxon>Rhizobiaceae</taxon>
        <taxon>Shinella</taxon>
    </lineage>
</organism>
<dbReference type="OrthoDB" id="7362327at2"/>
<keyword evidence="3" id="KW-1185">Reference proteome</keyword>
<keyword evidence="1" id="KW-1133">Transmembrane helix</keyword>
<reference evidence="2 3" key="1">
    <citation type="submission" date="2019-12" db="EMBL/GenBank/DDBJ databases">
        <title>Shinella kummerowiae sp. nov., a symbiotic bacterium isolated from root nodules of the herbal legume Kummerowia stipulacea.</title>
        <authorList>
            <person name="Gao J."/>
        </authorList>
    </citation>
    <scope>NUCLEOTIDE SEQUENCE [LARGE SCALE GENOMIC DNA]</scope>
    <source>
        <strain evidence="2 3">CCBAU 25048</strain>
    </source>
</reference>
<keyword evidence="1" id="KW-0812">Transmembrane</keyword>
<proteinExistence type="predicted"/>
<protein>
    <recommendedName>
        <fullName evidence="4">DUF3329 domain-containing protein</fullName>
    </recommendedName>
</protein>
<comment type="caution">
    <text evidence="2">The sequence shown here is derived from an EMBL/GenBank/DDBJ whole genome shotgun (WGS) entry which is preliminary data.</text>
</comment>
<gene>
    <name evidence="2" type="ORF">GR138_04190</name>
</gene>
<feature type="transmembrane region" description="Helical" evidence="1">
    <location>
        <begin position="39"/>
        <end position="58"/>
    </location>
</feature>
<evidence type="ECO:0008006" key="4">
    <source>
        <dbReference type="Google" id="ProtNLM"/>
    </source>
</evidence>